<evidence type="ECO:0000313" key="2">
    <source>
        <dbReference type="Proteomes" id="UP000008075"/>
    </source>
</evidence>
<gene>
    <name evidence="1" type="ordered locus">XNC1_0416</name>
</gene>
<reference evidence="1 2" key="1">
    <citation type="journal article" date="2011" name="PLoS ONE">
        <title>The entomopathogenic bacterial endosymbionts xenorhabdus and photorhabdus: convergent lifestyles from divergent genomes.</title>
        <authorList>
            <person name="Chaston J.M."/>
            <person name="Suen G."/>
            <person name="Tucker S.L."/>
            <person name="Andersen A.W."/>
            <person name="Bhasin A."/>
            <person name="Bode E."/>
            <person name="Bode H.B."/>
            <person name="Brachmann A.O."/>
            <person name="Cowles C.E."/>
            <person name="Cowles K.N."/>
            <person name="Darby C."/>
            <person name="de Leon L."/>
            <person name="Drace K."/>
            <person name="Du Z."/>
            <person name="Givaudan A."/>
            <person name="Herbert Tran E.E."/>
            <person name="Jewell K.A."/>
            <person name="Knack J.J."/>
            <person name="Krasomil-Osterfeld K.C."/>
            <person name="Kukor R."/>
            <person name="Lanois A."/>
            <person name="Latreille P."/>
            <person name="Leimgruber N.K."/>
            <person name="Lipke C.M."/>
            <person name="Liu R."/>
            <person name="Lu X."/>
            <person name="Martens E.C."/>
            <person name="Marri P.R."/>
            <person name="Medigue C."/>
            <person name="Menard M.L."/>
            <person name="Miller N.M."/>
            <person name="Morales-Soto N."/>
            <person name="Norton S."/>
            <person name="Ogier J.C."/>
            <person name="Orchard S.S."/>
            <person name="Park D."/>
            <person name="Park Y."/>
            <person name="Qurollo B.A."/>
            <person name="Sugar D.R."/>
            <person name="Richards G.R."/>
            <person name="Rouy Z."/>
            <person name="Slominski B."/>
            <person name="Slominski K."/>
            <person name="Snyder H."/>
            <person name="Tjaden B.C."/>
            <person name="van der Hoeven R."/>
            <person name="Welch R.D."/>
            <person name="Wheeler C."/>
            <person name="Xiang B."/>
            <person name="Barbazuk B."/>
            <person name="Gaudriault S."/>
            <person name="Goodner B."/>
            <person name="Slater S.C."/>
            <person name="Forst S."/>
            <person name="Goldman B.S."/>
            <person name="Goodrich-Blair H."/>
        </authorList>
    </citation>
    <scope>NUCLEOTIDE SEQUENCE [LARGE SCALE GENOMIC DNA]</scope>
    <source>
        <strain evidence="2">ATCC 19061 / DSM 3370 / CCUG 14189 / LMG 1036 / NCIMB 9965 / AN6</strain>
    </source>
</reference>
<dbReference type="Proteomes" id="UP000008075">
    <property type="component" value="Chromosome"/>
</dbReference>
<keyword evidence="2" id="KW-1185">Reference proteome</keyword>
<dbReference type="AlphaFoldDB" id="D3VI04"/>
<dbReference type="EMBL" id="FN667742">
    <property type="protein sequence ID" value="CBJ88493.1"/>
    <property type="molecule type" value="Genomic_DNA"/>
</dbReference>
<sequence>MTEINWDNQQSYGLKSMQSVDFYSQFFRLK</sequence>
<protein>
    <submittedName>
        <fullName evidence="1">Uncharacterized protein</fullName>
    </submittedName>
</protein>
<dbReference type="STRING" id="406817.XNC1_0416"/>
<dbReference type="HOGENOM" id="CLU_3406153_0_0_6"/>
<name>D3VI04_XENNA</name>
<organism evidence="1 2">
    <name type="scientific">Xenorhabdus nematophila (strain ATCC 19061 / DSM 3370 / CCUG 14189 / LMG 1036 / NCIMB 9965 / AN6)</name>
    <dbReference type="NCBI Taxonomy" id="406817"/>
    <lineage>
        <taxon>Bacteria</taxon>
        <taxon>Pseudomonadati</taxon>
        <taxon>Pseudomonadota</taxon>
        <taxon>Gammaproteobacteria</taxon>
        <taxon>Enterobacterales</taxon>
        <taxon>Morganellaceae</taxon>
        <taxon>Xenorhabdus</taxon>
    </lineage>
</organism>
<proteinExistence type="predicted"/>
<dbReference type="KEGG" id="xne:XNC1_0416"/>
<accession>D3VI04</accession>
<evidence type="ECO:0000313" key="1">
    <source>
        <dbReference type="EMBL" id="CBJ88493.1"/>
    </source>
</evidence>